<dbReference type="InterPro" id="IPR059080">
    <property type="entry name" value="WHD_PTC1"/>
</dbReference>
<keyword evidence="14 19" id="KW-1015">Disulfide bond</keyword>
<dbReference type="PROSITE" id="PS00436">
    <property type="entry name" value="PEROXIDASE_2"/>
    <property type="match status" value="1"/>
</dbReference>
<comment type="similarity">
    <text evidence="3">Belongs to the peroxidase family. Ascorbate peroxidase subfamily.</text>
</comment>
<evidence type="ECO:0000256" key="18">
    <source>
        <dbReference type="PIRSR" id="PIRSR600823-3"/>
    </source>
</evidence>
<feature type="binding site" evidence="18">
    <location>
        <position position="845"/>
    </location>
    <ligand>
        <name>Ca(2+)</name>
        <dbReference type="ChEBI" id="CHEBI:29108"/>
        <label>2</label>
    </ligand>
</feature>
<evidence type="ECO:0000256" key="16">
    <source>
        <dbReference type="ARBA" id="ARBA00023180"/>
    </source>
</evidence>
<dbReference type="InterPro" id="IPR058054">
    <property type="entry name" value="Znf_MS1-like"/>
</dbReference>
<dbReference type="InterPro" id="IPR019794">
    <property type="entry name" value="Peroxidases_AS"/>
</dbReference>
<dbReference type="AlphaFoldDB" id="A0AAD6W7U8"/>
<dbReference type="CDD" id="cd15556">
    <property type="entry name" value="PHD_MMD1_like"/>
    <property type="match status" value="1"/>
</dbReference>
<sequence length="968" mass="107111">MVVNGRPIKRMKRSVTADLYNFLTFPASSSSSSSSSLPPPRGPFRSNVRSFLTEHALLPPPSSLFPHLLTWQISFRVGDLVESGGGEAGLAVVSLDVVEEDVARSRTVYCDQCRVVGWSEHPVCSKRYHFIIKADGNSIGGYHKPCTYCGDILHLSESRCKACDHIITADDVEEWVHHQLEDTTHLLHGVIHANGYGHLLRVNGKEGGSRVLSGCHIMDFWDRLCKSLGVRKVSVMDVSKKYGIEYRLLHAITKGHSWYGDWGYEFGAGSFGLTVDAYKSAVETLSSLPLSIFLSEGQKTHTRLQDTIKFYQSLSDHELVNTRDLFCYLTSLIHDAHKSTSGVDDSSCKKCPFYAPGISPSWTRGDIERVEKAMFRVLRAVSGSNWVSWRALRGAVFKVAPPELLDHCLKELGGKFAADGMIVSSRCNPSSGAFEYRLEPGNPSLNSTAAAIGSSVITCPSEENLIQDLRFLYENMLLPQTMLSFGHEVTSDAGIISARKLLDCKQFMKDYNKCETTVASVPNTIFLSCEVEIVDQLEENVPNLPPETVVLPSNATVIDLKREASRVFQDVYLMLRRFHAEELLGYSGVDDSTQVKLLIGSAESVQLRGRCLGKNGLGKFRMERGTEGWTVDCCCGAKDDDGERMLACDVCGVWQHTRCSGIPDSDSVPANRLEKVYELSRHSLAPSFESNVPICMYDDGLKAGIMHEFPSKLSKMVFANFLGVVLLMELIAGGFRFGADGLSMNYYVFNCPLAEPILRSTVTSALQSDPTLAAALVRMHFHDCWIQSGGPVYDIPKGRKDGRRSKIEDTINLPFPTFNASELVRVFGQRGFSAQDMVALSGAHTLGVARCSSFKTRLSDPVDPTMDSDFSKALAKTCSGGDNAEQPFDVTRNNFDSFYFQALQRKAGVLFSDQTLYNNPKTKAIVNNYAMNQAMFFLDFQRAMVKMSLLDVKEGSKGEVRADCRKVN</sequence>
<evidence type="ECO:0000259" key="20">
    <source>
        <dbReference type="PROSITE" id="PS50873"/>
    </source>
</evidence>
<name>A0AAD6W7U8_9ROSI</name>
<evidence type="ECO:0000256" key="2">
    <source>
        <dbReference type="ARBA" id="ARBA00002322"/>
    </source>
</evidence>
<dbReference type="Gene3D" id="3.30.40.10">
    <property type="entry name" value="Zinc/RING finger domain, C3HC4 (zinc finger)"/>
    <property type="match status" value="1"/>
</dbReference>
<evidence type="ECO:0000256" key="19">
    <source>
        <dbReference type="PIRSR" id="PIRSR600823-5"/>
    </source>
</evidence>
<keyword evidence="11" id="KW-0560">Oxidoreductase</keyword>
<comment type="caution">
    <text evidence="21">The sequence shown here is derived from an EMBL/GenBank/DDBJ whole genome shotgun (WGS) entry which is preliminary data.</text>
</comment>
<dbReference type="InterPro" id="IPR010255">
    <property type="entry name" value="Haem_peroxidase_sf"/>
</dbReference>
<keyword evidence="9" id="KW-0862">Zinc</keyword>
<dbReference type="Pfam" id="PF00141">
    <property type="entry name" value="peroxidase"/>
    <property type="match status" value="1"/>
</dbReference>
<feature type="binding site" evidence="18">
    <location>
        <position position="896"/>
    </location>
    <ligand>
        <name>Ca(2+)</name>
        <dbReference type="ChEBI" id="CHEBI:29108"/>
        <label>2</label>
    </ligand>
</feature>
<evidence type="ECO:0000256" key="11">
    <source>
        <dbReference type="ARBA" id="ARBA00023002"/>
    </source>
</evidence>
<keyword evidence="16" id="KW-0325">Glycoprotein</keyword>
<evidence type="ECO:0000256" key="14">
    <source>
        <dbReference type="ARBA" id="ARBA00023157"/>
    </source>
</evidence>
<evidence type="ECO:0000256" key="10">
    <source>
        <dbReference type="ARBA" id="ARBA00022837"/>
    </source>
</evidence>
<dbReference type="PANTHER" id="PTHR46201">
    <property type="entry name" value="PHD FINGER PROTEIN MALE MEIOCYTE DEATH 1-RELATED"/>
    <property type="match status" value="1"/>
</dbReference>
<feature type="binding site" description="axial binding residue" evidence="18">
    <location>
        <position position="844"/>
    </location>
    <ligand>
        <name>heme b</name>
        <dbReference type="ChEBI" id="CHEBI:60344"/>
    </ligand>
    <ligandPart>
        <name>Fe</name>
        <dbReference type="ChEBI" id="CHEBI:18248"/>
    </ligandPart>
</feature>
<evidence type="ECO:0000256" key="12">
    <source>
        <dbReference type="ARBA" id="ARBA00023004"/>
    </source>
</evidence>
<evidence type="ECO:0000256" key="3">
    <source>
        <dbReference type="ARBA" id="ARBA00006873"/>
    </source>
</evidence>
<evidence type="ECO:0000256" key="4">
    <source>
        <dbReference type="ARBA" id="ARBA00012313"/>
    </source>
</evidence>
<dbReference type="PRINTS" id="PR00458">
    <property type="entry name" value="PEROXIDASE"/>
</dbReference>
<accession>A0AAD6W7U8</accession>
<dbReference type="GO" id="GO:0008270">
    <property type="term" value="F:zinc ion binding"/>
    <property type="evidence" value="ECO:0007669"/>
    <property type="project" value="UniProtKB-KW"/>
</dbReference>
<dbReference type="PROSITE" id="PS50873">
    <property type="entry name" value="PEROXIDASE_4"/>
    <property type="match status" value="1"/>
</dbReference>
<dbReference type="Gene3D" id="1.10.420.10">
    <property type="entry name" value="Peroxidase, domain 2"/>
    <property type="match status" value="1"/>
</dbReference>
<dbReference type="InterPro" id="IPR000823">
    <property type="entry name" value="Peroxidase_pln"/>
</dbReference>
<keyword evidence="7 18" id="KW-0479">Metal-binding</keyword>
<dbReference type="CDD" id="cd00693">
    <property type="entry name" value="secretory_peroxidase"/>
    <property type="match status" value="1"/>
</dbReference>
<evidence type="ECO:0000256" key="7">
    <source>
        <dbReference type="ARBA" id="ARBA00022723"/>
    </source>
</evidence>
<dbReference type="Pfam" id="PF25565">
    <property type="entry name" value="Ubiquitin_At1g33420"/>
    <property type="match status" value="1"/>
</dbReference>
<comment type="cofactor">
    <cofactor evidence="18">
        <name>Ca(2+)</name>
        <dbReference type="ChEBI" id="CHEBI:29108"/>
    </cofactor>
    <text evidence="18">Binds 2 calcium ions per subunit.</text>
</comment>
<evidence type="ECO:0000256" key="6">
    <source>
        <dbReference type="ARBA" id="ARBA00022617"/>
    </source>
</evidence>
<evidence type="ECO:0000256" key="1">
    <source>
        <dbReference type="ARBA" id="ARBA00000189"/>
    </source>
</evidence>
<keyword evidence="5" id="KW-0575">Peroxidase</keyword>
<keyword evidence="22" id="KW-1185">Reference proteome</keyword>
<keyword evidence="13" id="KW-0805">Transcription regulation</keyword>
<dbReference type="PRINTS" id="PR00461">
    <property type="entry name" value="PLPEROXIDASE"/>
</dbReference>
<dbReference type="GO" id="GO:0140825">
    <property type="term" value="F:lactoperoxidase activity"/>
    <property type="evidence" value="ECO:0007669"/>
    <property type="project" value="UniProtKB-EC"/>
</dbReference>
<evidence type="ECO:0000256" key="17">
    <source>
        <dbReference type="PIRSR" id="PIRSR600823-2"/>
    </source>
</evidence>
<keyword evidence="12 18" id="KW-0408">Iron</keyword>
<protein>
    <recommendedName>
        <fullName evidence="4">peroxidase</fullName>
        <ecNumber evidence="4">1.11.1.7</ecNumber>
    </recommendedName>
</protein>
<feature type="binding site" evidence="17">
    <location>
        <position position="814"/>
    </location>
    <ligand>
        <name>substrate</name>
    </ligand>
</feature>
<dbReference type="InterPro" id="IPR057765">
    <property type="entry name" value="MS1-like_ubiquitin"/>
</dbReference>
<dbReference type="PANTHER" id="PTHR46201:SF3">
    <property type="entry name" value="OS01G0877500 PROTEIN"/>
    <property type="match status" value="1"/>
</dbReference>
<evidence type="ECO:0000313" key="21">
    <source>
        <dbReference type="EMBL" id="KAJ7001029.1"/>
    </source>
</evidence>
<organism evidence="21 22">
    <name type="scientific">Populus alba x Populus x berolinensis</name>
    <dbReference type="NCBI Taxonomy" id="444605"/>
    <lineage>
        <taxon>Eukaryota</taxon>
        <taxon>Viridiplantae</taxon>
        <taxon>Streptophyta</taxon>
        <taxon>Embryophyta</taxon>
        <taxon>Tracheophyta</taxon>
        <taxon>Spermatophyta</taxon>
        <taxon>Magnoliopsida</taxon>
        <taxon>eudicotyledons</taxon>
        <taxon>Gunneridae</taxon>
        <taxon>Pentapetalae</taxon>
        <taxon>rosids</taxon>
        <taxon>fabids</taxon>
        <taxon>Malpighiales</taxon>
        <taxon>Salicaceae</taxon>
        <taxon>Saliceae</taxon>
        <taxon>Populus</taxon>
    </lineage>
</organism>
<evidence type="ECO:0000256" key="9">
    <source>
        <dbReference type="ARBA" id="ARBA00022833"/>
    </source>
</evidence>
<evidence type="ECO:0000256" key="13">
    <source>
        <dbReference type="ARBA" id="ARBA00023015"/>
    </source>
</evidence>
<proteinExistence type="inferred from homology"/>
<dbReference type="GO" id="GO:0006979">
    <property type="term" value="P:response to oxidative stress"/>
    <property type="evidence" value="ECO:0007669"/>
    <property type="project" value="InterPro"/>
</dbReference>
<evidence type="ECO:0000313" key="22">
    <source>
        <dbReference type="Proteomes" id="UP001164929"/>
    </source>
</evidence>
<evidence type="ECO:0000256" key="8">
    <source>
        <dbReference type="ARBA" id="ARBA00022771"/>
    </source>
</evidence>
<comment type="function">
    <text evidence="2">Removal of H(2)O(2), oxidation of toxic reductants, biosynthesis and degradation of lignin, suberization, auxin catabolism, response to environmental stresses such as wounding, pathogen attack and oxidative stress. These functions might be dependent on each isozyme/isoform in each plant tissue.</text>
</comment>
<keyword evidence="6" id="KW-0349">Heme</keyword>
<comment type="catalytic activity">
    <reaction evidence="1">
        <text>2 a phenolic donor + H2O2 = 2 a phenolic radical donor + 2 H2O</text>
        <dbReference type="Rhea" id="RHEA:56136"/>
        <dbReference type="ChEBI" id="CHEBI:15377"/>
        <dbReference type="ChEBI" id="CHEBI:16240"/>
        <dbReference type="ChEBI" id="CHEBI:139520"/>
        <dbReference type="ChEBI" id="CHEBI:139521"/>
        <dbReference type="EC" id="1.11.1.7"/>
    </reaction>
</comment>
<dbReference type="InterPro" id="IPR033905">
    <property type="entry name" value="Secretory_peroxidase"/>
</dbReference>
<dbReference type="GO" id="GO:0020037">
    <property type="term" value="F:heme binding"/>
    <property type="evidence" value="ECO:0007669"/>
    <property type="project" value="InterPro"/>
</dbReference>
<dbReference type="SUPFAM" id="SSF48113">
    <property type="entry name" value="Heme-dependent peroxidases"/>
    <property type="match status" value="1"/>
</dbReference>
<keyword evidence="8" id="KW-0863">Zinc-finger</keyword>
<feature type="disulfide bond" evidence="19">
    <location>
        <begin position="851"/>
        <end position="878"/>
    </location>
</feature>
<dbReference type="Gene3D" id="1.10.520.10">
    <property type="match status" value="2"/>
</dbReference>
<gene>
    <name evidence="21" type="ORF">NC653_011464</name>
</gene>
<feature type="binding site" evidence="18">
    <location>
        <position position="889"/>
    </location>
    <ligand>
        <name>Ca(2+)</name>
        <dbReference type="ChEBI" id="CHEBI:29108"/>
        <label>2</label>
    </ligand>
</feature>
<dbReference type="Proteomes" id="UP001164929">
    <property type="component" value="Chromosome 4"/>
</dbReference>
<evidence type="ECO:0000256" key="15">
    <source>
        <dbReference type="ARBA" id="ARBA00023163"/>
    </source>
</evidence>
<evidence type="ECO:0000256" key="5">
    <source>
        <dbReference type="ARBA" id="ARBA00022559"/>
    </source>
</evidence>
<keyword evidence="15" id="KW-0804">Transcription</keyword>
<dbReference type="SUPFAM" id="SSF57903">
    <property type="entry name" value="FYVE/PHD zinc finger"/>
    <property type="match status" value="1"/>
</dbReference>
<dbReference type="InterPro" id="IPR011011">
    <property type="entry name" value="Znf_FYVE_PHD"/>
</dbReference>
<comment type="cofactor">
    <cofactor evidence="18">
        <name>heme b</name>
        <dbReference type="ChEBI" id="CHEBI:60344"/>
    </cofactor>
    <text evidence="18">Binds 1 heme b (iron(II)-protoporphyrin IX) group per subunit.</text>
</comment>
<reference evidence="21 22" key="1">
    <citation type="journal article" date="2023" name="Mol. Ecol. Resour.">
        <title>Chromosome-level genome assembly of a triploid poplar Populus alba 'Berolinensis'.</title>
        <authorList>
            <person name="Chen S."/>
            <person name="Yu Y."/>
            <person name="Wang X."/>
            <person name="Wang S."/>
            <person name="Zhang T."/>
            <person name="Zhou Y."/>
            <person name="He R."/>
            <person name="Meng N."/>
            <person name="Wang Y."/>
            <person name="Liu W."/>
            <person name="Liu Z."/>
            <person name="Liu J."/>
            <person name="Guo Q."/>
            <person name="Huang H."/>
            <person name="Sederoff R.R."/>
            <person name="Wang G."/>
            <person name="Qu G."/>
            <person name="Chen S."/>
        </authorList>
    </citation>
    <scope>NUCLEOTIDE SEQUENCE [LARGE SCALE GENOMIC DNA]</scope>
    <source>
        <strain evidence="21">SC-2020</strain>
    </source>
</reference>
<dbReference type="InterPro" id="IPR002016">
    <property type="entry name" value="Haem_peroxidase"/>
</dbReference>
<dbReference type="GO" id="GO:0042744">
    <property type="term" value="P:hydrogen peroxide catabolic process"/>
    <property type="evidence" value="ECO:0007669"/>
    <property type="project" value="InterPro"/>
</dbReference>
<dbReference type="Pfam" id="PF25874">
    <property type="entry name" value="WHD_plant_repro"/>
    <property type="match status" value="1"/>
</dbReference>
<dbReference type="InterPro" id="IPR019787">
    <property type="entry name" value="Znf_PHD-finger"/>
</dbReference>
<dbReference type="EMBL" id="JAQIZT010000004">
    <property type="protein sequence ID" value="KAJ7001029.1"/>
    <property type="molecule type" value="Genomic_DNA"/>
</dbReference>
<dbReference type="EC" id="1.11.1.7" evidence="4"/>
<dbReference type="FunFam" id="1.10.420.10:FF:000006">
    <property type="entry name" value="Peroxidase"/>
    <property type="match status" value="1"/>
</dbReference>
<dbReference type="InterPro" id="IPR013083">
    <property type="entry name" value="Znf_RING/FYVE/PHD"/>
</dbReference>
<keyword evidence="10 18" id="KW-0106">Calcium</keyword>
<feature type="domain" description="Plant heme peroxidase family profile" evidence="20">
    <location>
        <begin position="774"/>
        <end position="968"/>
    </location>
</feature>
<dbReference type="PROSITE" id="PS00435">
    <property type="entry name" value="PEROXIDASE_1"/>
    <property type="match status" value="1"/>
</dbReference>
<dbReference type="InterPro" id="IPR019793">
    <property type="entry name" value="Peroxidases_heam-ligand_BS"/>
</dbReference>
<dbReference type="Pfam" id="PF00628">
    <property type="entry name" value="PHD"/>
    <property type="match status" value="1"/>
</dbReference>